<comment type="subcellular location">
    <subcellularLocation>
        <location evidence="1">Cell membrane</location>
        <topology evidence="1">Multi-pass membrane protein</topology>
    </subcellularLocation>
</comment>
<evidence type="ECO:0000256" key="1">
    <source>
        <dbReference type="ARBA" id="ARBA00004651"/>
    </source>
</evidence>
<evidence type="ECO:0000256" key="5">
    <source>
        <dbReference type="ARBA" id="ARBA00022989"/>
    </source>
</evidence>
<feature type="transmembrane region" description="Helical" evidence="7">
    <location>
        <begin position="266"/>
        <end position="290"/>
    </location>
</feature>
<keyword evidence="5 7" id="KW-1133">Transmembrane helix</keyword>
<dbReference type="InterPro" id="IPR003838">
    <property type="entry name" value="ABC3_permease_C"/>
</dbReference>
<feature type="transmembrane region" description="Helical" evidence="7">
    <location>
        <begin position="311"/>
        <end position="339"/>
    </location>
</feature>
<evidence type="ECO:0000256" key="7">
    <source>
        <dbReference type="SAM" id="Phobius"/>
    </source>
</evidence>
<comment type="similarity">
    <text evidence="2">Belongs to the ABC-4 integral membrane protein family. LolC/E subfamily.</text>
</comment>
<dbReference type="Pfam" id="PF12704">
    <property type="entry name" value="MacB_PCD"/>
    <property type="match status" value="1"/>
</dbReference>
<dbReference type="PANTHER" id="PTHR30489:SF0">
    <property type="entry name" value="LIPOPROTEIN-RELEASING SYSTEM TRANSMEMBRANE PROTEIN LOLE"/>
    <property type="match status" value="1"/>
</dbReference>
<accession>A0ABM7SY46</accession>
<keyword evidence="3" id="KW-1003">Cell membrane</keyword>
<dbReference type="Proteomes" id="UP000824633">
    <property type="component" value="Chromosome"/>
</dbReference>
<dbReference type="InterPro" id="IPR025857">
    <property type="entry name" value="MacB_PCD"/>
</dbReference>
<keyword evidence="11" id="KW-1185">Reference proteome</keyword>
<dbReference type="RefSeq" id="WP_224036069.1">
    <property type="nucleotide sequence ID" value="NZ_AP024849.1"/>
</dbReference>
<evidence type="ECO:0000259" key="8">
    <source>
        <dbReference type="Pfam" id="PF02687"/>
    </source>
</evidence>
<evidence type="ECO:0000256" key="6">
    <source>
        <dbReference type="ARBA" id="ARBA00023136"/>
    </source>
</evidence>
<feature type="transmembrane region" description="Helical" evidence="7">
    <location>
        <begin position="20"/>
        <end position="40"/>
    </location>
</feature>
<feature type="transmembrane region" description="Helical" evidence="7">
    <location>
        <begin position="359"/>
        <end position="377"/>
    </location>
</feature>
<dbReference type="Pfam" id="PF02687">
    <property type="entry name" value="FtsX"/>
    <property type="match status" value="1"/>
</dbReference>
<evidence type="ECO:0000256" key="2">
    <source>
        <dbReference type="ARBA" id="ARBA00005236"/>
    </source>
</evidence>
<dbReference type="PANTHER" id="PTHR30489">
    <property type="entry name" value="LIPOPROTEIN-RELEASING SYSTEM TRANSMEMBRANE PROTEIN LOLE"/>
    <property type="match status" value="1"/>
</dbReference>
<evidence type="ECO:0000313" key="11">
    <source>
        <dbReference type="Proteomes" id="UP000824633"/>
    </source>
</evidence>
<dbReference type="EMBL" id="AP024849">
    <property type="protein sequence ID" value="BCZ44390.1"/>
    <property type="molecule type" value="Genomic_DNA"/>
</dbReference>
<reference evidence="11" key="1">
    <citation type="submission" date="2021-07" db="EMBL/GenBank/DDBJ databases">
        <title>Complete genome sequencing of a Clostridium isolate.</title>
        <authorList>
            <person name="Ueki A."/>
            <person name="Tonouchi A."/>
        </authorList>
    </citation>
    <scope>NUCLEOTIDE SEQUENCE [LARGE SCALE GENOMIC DNA]</scope>
    <source>
        <strain evidence="11">C5S11</strain>
    </source>
</reference>
<evidence type="ECO:0000313" key="10">
    <source>
        <dbReference type="EMBL" id="BCZ44390.1"/>
    </source>
</evidence>
<keyword evidence="4 7" id="KW-0812">Transmembrane</keyword>
<name>A0ABM7SY46_9CLOT</name>
<evidence type="ECO:0000256" key="4">
    <source>
        <dbReference type="ARBA" id="ARBA00022692"/>
    </source>
</evidence>
<feature type="domain" description="ABC3 transporter permease C-terminal" evidence="8">
    <location>
        <begin position="268"/>
        <end position="387"/>
    </location>
</feature>
<feature type="domain" description="MacB-like periplasmic core" evidence="9">
    <location>
        <begin position="19"/>
        <end position="217"/>
    </location>
</feature>
<evidence type="ECO:0000259" key="9">
    <source>
        <dbReference type="Pfam" id="PF12704"/>
    </source>
</evidence>
<dbReference type="InterPro" id="IPR051447">
    <property type="entry name" value="Lipoprotein-release_system"/>
</dbReference>
<protein>
    <submittedName>
        <fullName evidence="10">Permease</fullName>
    </submittedName>
</protein>
<proteinExistence type="inferred from homology"/>
<keyword evidence="6 7" id="KW-0472">Membrane</keyword>
<gene>
    <name evidence="10" type="ORF">psyc5s11_04570</name>
</gene>
<organism evidence="10 11">
    <name type="scientific">Clostridium gelidum</name>
    <dbReference type="NCBI Taxonomy" id="704125"/>
    <lineage>
        <taxon>Bacteria</taxon>
        <taxon>Bacillati</taxon>
        <taxon>Bacillota</taxon>
        <taxon>Clostridia</taxon>
        <taxon>Eubacteriales</taxon>
        <taxon>Clostridiaceae</taxon>
        <taxon>Clostridium</taxon>
    </lineage>
</organism>
<evidence type="ECO:0000256" key="3">
    <source>
        <dbReference type="ARBA" id="ARBA00022475"/>
    </source>
</evidence>
<sequence>MRFPLKVAVRFLISNKAQTFFIILGIAIGVSVQVFIGTLIDGLQKGLIDKTINNSPQITVSSTKDDKTIENWEKKVLQVKESDKRLKNVSIALDASAFIKDGSKSYPILLRGFQLEDSDKIYNIKNRIYEGTWIFQRDIESSRKKILIGRELNQELKKKPGEMIKITTPTGKTEEFTISGFYDLGVSSINKSWIITDLNTAQNTFGFDQKITSIEAQIQADYIFEADAVSQNVQYNLGSDEVKVDNWKEQNKQLLSGLSGQSTSSYMIQFFVIVSVVLAISSILAITVIQKSKEIGILKAMGIKNGPASRIFLFQGFILGIFGAILGISFGVGLTVMFTKFAVNADGTPIVQLYLSYKFLILSAILAIGSSSIAALIPAKKSAKLDPIEVIKNG</sequence>